<dbReference type="PANTHER" id="PTHR17039">
    <property type="entry name" value="U3 SMALL NUCLEOLAR RIBONUCLEOPROTEIN PROTEIN MPP10"/>
    <property type="match status" value="1"/>
</dbReference>
<dbReference type="PIRSF" id="PIRSF017300">
    <property type="entry name" value="snoRNP_Mpp10"/>
    <property type="match status" value="1"/>
</dbReference>
<accession>A0A9P5TEX6</accession>
<name>A0A9P5TEX6_GYMJU</name>
<feature type="compositionally biased region" description="Basic and acidic residues" evidence="8">
    <location>
        <begin position="423"/>
        <end position="433"/>
    </location>
</feature>
<evidence type="ECO:0000313" key="9">
    <source>
        <dbReference type="EMBL" id="KAF8872145.1"/>
    </source>
</evidence>
<keyword evidence="10" id="KW-1185">Reference proteome</keyword>
<dbReference type="PANTHER" id="PTHR17039:SF0">
    <property type="entry name" value="U3 SMALL NUCLEOLAR RIBONUCLEOPROTEIN PROTEIN MPP10"/>
    <property type="match status" value="1"/>
</dbReference>
<comment type="subcellular location">
    <subcellularLocation>
        <location evidence="1 7">Nucleus</location>
        <location evidence="1 7">Nucleolus</location>
    </subcellularLocation>
</comment>
<feature type="compositionally biased region" description="Acidic residues" evidence="8">
    <location>
        <begin position="330"/>
        <end position="340"/>
    </location>
</feature>
<feature type="region of interest" description="Disordered" evidence="8">
    <location>
        <begin position="206"/>
        <end position="447"/>
    </location>
</feature>
<evidence type="ECO:0000256" key="3">
    <source>
        <dbReference type="ARBA" id="ARBA00022552"/>
    </source>
</evidence>
<feature type="compositionally biased region" description="Polar residues" evidence="8">
    <location>
        <begin position="254"/>
        <end position="264"/>
    </location>
</feature>
<feature type="compositionally biased region" description="Acidic residues" evidence="8">
    <location>
        <begin position="309"/>
        <end position="318"/>
    </location>
</feature>
<dbReference type="GO" id="GO:0034457">
    <property type="term" value="C:Mpp10 complex"/>
    <property type="evidence" value="ECO:0007669"/>
    <property type="project" value="UniProtKB-UniRule"/>
</dbReference>
<evidence type="ECO:0000256" key="6">
    <source>
        <dbReference type="ARBA" id="ARBA00029455"/>
    </source>
</evidence>
<comment type="function">
    <text evidence="7">Involved in nucleolar processing of pre-18S ribosomal RNA.</text>
</comment>
<feature type="compositionally biased region" description="Polar residues" evidence="8">
    <location>
        <begin position="353"/>
        <end position="362"/>
    </location>
</feature>
<proteinExistence type="inferred from homology"/>
<feature type="compositionally biased region" description="Polar residues" evidence="8">
    <location>
        <begin position="434"/>
        <end position="446"/>
    </location>
</feature>
<feature type="region of interest" description="Disordered" evidence="8">
    <location>
        <begin position="750"/>
        <end position="772"/>
    </location>
</feature>
<evidence type="ECO:0000256" key="5">
    <source>
        <dbReference type="ARBA" id="ARBA00023274"/>
    </source>
</evidence>
<comment type="similarity">
    <text evidence="6 7">Belongs to the MPP10 family.</text>
</comment>
<dbReference type="InterPro" id="IPR012173">
    <property type="entry name" value="Mpp10"/>
</dbReference>
<feature type="region of interest" description="Disordered" evidence="8">
    <location>
        <begin position="684"/>
        <end position="725"/>
    </location>
</feature>
<feature type="compositionally biased region" description="Acidic residues" evidence="8">
    <location>
        <begin position="211"/>
        <end position="237"/>
    </location>
</feature>
<protein>
    <recommendedName>
        <fullName evidence="7">U3 small nucleolar ribonucleoprotein protein MPP10</fullName>
    </recommendedName>
</protein>
<keyword evidence="4 7" id="KW-0539">Nucleus</keyword>
<dbReference type="Proteomes" id="UP000724874">
    <property type="component" value="Unassembled WGS sequence"/>
</dbReference>
<feature type="compositionally biased region" description="Acidic residues" evidence="8">
    <location>
        <begin position="407"/>
        <end position="422"/>
    </location>
</feature>
<organism evidence="9 10">
    <name type="scientific">Gymnopilus junonius</name>
    <name type="common">Spectacular rustgill mushroom</name>
    <name type="synonym">Gymnopilus spectabilis subsp. junonius</name>
    <dbReference type="NCBI Taxonomy" id="109634"/>
    <lineage>
        <taxon>Eukaryota</taxon>
        <taxon>Fungi</taxon>
        <taxon>Dikarya</taxon>
        <taxon>Basidiomycota</taxon>
        <taxon>Agaricomycotina</taxon>
        <taxon>Agaricomycetes</taxon>
        <taxon>Agaricomycetidae</taxon>
        <taxon>Agaricales</taxon>
        <taxon>Agaricineae</taxon>
        <taxon>Hymenogastraceae</taxon>
        <taxon>Gymnopilus</taxon>
    </lineage>
</organism>
<reference evidence="9" key="1">
    <citation type="submission" date="2020-11" db="EMBL/GenBank/DDBJ databases">
        <authorList>
            <consortium name="DOE Joint Genome Institute"/>
            <person name="Ahrendt S."/>
            <person name="Riley R."/>
            <person name="Andreopoulos W."/>
            <person name="LaButti K."/>
            <person name="Pangilinan J."/>
            <person name="Ruiz-duenas F.J."/>
            <person name="Barrasa J.M."/>
            <person name="Sanchez-Garcia M."/>
            <person name="Camarero S."/>
            <person name="Miyauchi S."/>
            <person name="Serrano A."/>
            <person name="Linde D."/>
            <person name="Babiker R."/>
            <person name="Drula E."/>
            <person name="Ayuso-Fernandez I."/>
            <person name="Pacheco R."/>
            <person name="Padilla G."/>
            <person name="Ferreira P."/>
            <person name="Barriuso J."/>
            <person name="Kellner H."/>
            <person name="Castanera R."/>
            <person name="Alfaro M."/>
            <person name="Ramirez L."/>
            <person name="Pisabarro A.G."/>
            <person name="Kuo A."/>
            <person name="Tritt A."/>
            <person name="Lipzen A."/>
            <person name="He G."/>
            <person name="Yan M."/>
            <person name="Ng V."/>
            <person name="Cullen D."/>
            <person name="Martin F."/>
            <person name="Rosso M.-N."/>
            <person name="Henrissat B."/>
            <person name="Hibbett D."/>
            <person name="Martinez A.T."/>
            <person name="Grigoriev I.V."/>
        </authorList>
    </citation>
    <scope>NUCLEOTIDE SEQUENCE</scope>
    <source>
        <strain evidence="9">AH 44721</strain>
    </source>
</reference>
<keyword evidence="3 7" id="KW-0698">rRNA processing</keyword>
<dbReference type="GO" id="GO:0005732">
    <property type="term" value="C:sno(s)RNA-containing ribonucleoprotein complex"/>
    <property type="evidence" value="ECO:0007669"/>
    <property type="project" value="UniProtKB-UniRule"/>
</dbReference>
<evidence type="ECO:0000256" key="7">
    <source>
        <dbReference type="PIRNR" id="PIRNR017300"/>
    </source>
</evidence>
<sequence length="772" mass="86359">MGSVDVQTNEADISKGVIFPPDLQGLSTLLDENPESLATGNSAIQAAALNVTKRIFDLSVDSEVISRPHVNDLITSLAPSQAPQTRSKIKVKSQKDAAAIVPTHLFNFTPINTLFVDGMDEEQIWAQLDIRTKTICKVLDFVLEGELSDSGDAVLDDYDVDDQEEEEEEGLEGDDNLRKALKALEEDHHIDLDEFLAKYGLQDSEVLSDSQEGEEGDDDSEEDSDSEVDASNFEEEGITPLRDASSDEESESEVPQQTRKTLPSPSRKKKRKNNHPELDDGFFDLSEFNAETERAESKSTSRGRLSGENDSEDEEMDIDLFASVGATTNFEEEDAESDDELFYRDFFDPPSRPATSNYSTKPKQAKQKNQVHFHDEVRVKKIKATGKNRPLDDEEDEDLPNDHLEGSELDESEEFDDGDEEVADKPEESDHSSNESQSVVDDNATIQRLKDDLFADEDDKIQNDMTTHEKRMASLREQISELESENVAPKEWVLMGEAASRQRPQNSLLEEDFEFERVMKAVPVVTEEVVKSLEEKIKGRILEGRFDDVVRIRLLEDKPFLPSRLLELQDTKSTQSLAQIYENDYIASQTGETTDDRDGKLQKEHDEITLLWNKICGKLDALCNAHYVPKQVCAPILFVVRHLYSGTQPKATISTVTNTPTATLESALPTSQSTSTMLTPEEVFSAPSSLRARSELTPAEKRALRTKERKTRKRQRDALERSVDKFAKSKGIGGVKRQKQAALESVAKHGKGVTVVGKKPSTAGLKKGKRRT</sequence>
<keyword evidence="5 7" id="KW-0687">Ribonucleoprotein</keyword>
<dbReference type="EMBL" id="JADNYJ010000277">
    <property type="protein sequence ID" value="KAF8872145.1"/>
    <property type="molecule type" value="Genomic_DNA"/>
</dbReference>
<comment type="caution">
    <text evidence="9">The sequence shown here is derived from an EMBL/GenBank/DDBJ whole genome shotgun (WGS) entry which is preliminary data.</text>
</comment>
<dbReference type="Pfam" id="PF04006">
    <property type="entry name" value="Mpp10"/>
    <property type="match status" value="1"/>
</dbReference>
<keyword evidence="2 7" id="KW-0690">Ribosome biogenesis</keyword>
<dbReference type="OrthoDB" id="445326at2759"/>
<dbReference type="AlphaFoldDB" id="A0A9P5TEX6"/>
<gene>
    <name evidence="9" type="ORF">CPB84DRAFT_708069</name>
</gene>
<evidence type="ECO:0000256" key="1">
    <source>
        <dbReference type="ARBA" id="ARBA00004604"/>
    </source>
</evidence>
<dbReference type="GO" id="GO:0032040">
    <property type="term" value="C:small-subunit processome"/>
    <property type="evidence" value="ECO:0007669"/>
    <property type="project" value="TreeGrafter"/>
</dbReference>
<evidence type="ECO:0000313" key="10">
    <source>
        <dbReference type="Proteomes" id="UP000724874"/>
    </source>
</evidence>
<feature type="compositionally biased region" description="Basic and acidic residues" evidence="8">
    <location>
        <begin position="692"/>
        <end position="706"/>
    </location>
</feature>
<evidence type="ECO:0000256" key="8">
    <source>
        <dbReference type="SAM" id="MobiDB-lite"/>
    </source>
</evidence>
<feature type="compositionally biased region" description="Basic and acidic residues" evidence="8">
    <location>
        <begin position="716"/>
        <end position="725"/>
    </location>
</feature>
<evidence type="ECO:0000256" key="4">
    <source>
        <dbReference type="ARBA" id="ARBA00023242"/>
    </source>
</evidence>
<dbReference type="GO" id="GO:0006364">
    <property type="term" value="P:rRNA processing"/>
    <property type="evidence" value="ECO:0007669"/>
    <property type="project" value="UniProtKB-KW"/>
</dbReference>
<evidence type="ECO:0000256" key="2">
    <source>
        <dbReference type="ARBA" id="ARBA00022517"/>
    </source>
</evidence>